<feature type="compositionally biased region" description="Polar residues" evidence="1">
    <location>
        <begin position="204"/>
        <end position="214"/>
    </location>
</feature>
<accession>A0A3N4IAP2</accession>
<name>A0A3N4IAP2_ASCIM</name>
<gene>
    <name evidence="2" type="ORF">BJ508DRAFT_308866</name>
</gene>
<evidence type="ECO:0000313" key="2">
    <source>
        <dbReference type="EMBL" id="RPA78814.1"/>
    </source>
</evidence>
<dbReference type="Proteomes" id="UP000275078">
    <property type="component" value="Unassembled WGS sequence"/>
</dbReference>
<evidence type="ECO:0000313" key="3">
    <source>
        <dbReference type="Proteomes" id="UP000275078"/>
    </source>
</evidence>
<organism evidence="2 3">
    <name type="scientific">Ascobolus immersus RN42</name>
    <dbReference type="NCBI Taxonomy" id="1160509"/>
    <lineage>
        <taxon>Eukaryota</taxon>
        <taxon>Fungi</taxon>
        <taxon>Dikarya</taxon>
        <taxon>Ascomycota</taxon>
        <taxon>Pezizomycotina</taxon>
        <taxon>Pezizomycetes</taxon>
        <taxon>Pezizales</taxon>
        <taxon>Ascobolaceae</taxon>
        <taxon>Ascobolus</taxon>
    </lineage>
</organism>
<protein>
    <submittedName>
        <fullName evidence="2">Uncharacterized protein</fullName>
    </submittedName>
</protein>
<keyword evidence="3" id="KW-1185">Reference proteome</keyword>
<reference evidence="2 3" key="1">
    <citation type="journal article" date="2018" name="Nat. Ecol. Evol.">
        <title>Pezizomycetes genomes reveal the molecular basis of ectomycorrhizal truffle lifestyle.</title>
        <authorList>
            <person name="Murat C."/>
            <person name="Payen T."/>
            <person name="Noel B."/>
            <person name="Kuo A."/>
            <person name="Morin E."/>
            <person name="Chen J."/>
            <person name="Kohler A."/>
            <person name="Krizsan K."/>
            <person name="Balestrini R."/>
            <person name="Da Silva C."/>
            <person name="Montanini B."/>
            <person name="Hainaut M."/>
            <person name="Levati E."/>
            <person name="Barry K.W."/>
            <person name="Belfiori B."/>
            <person name="Cichocki N."/>
            <person name="Clum A."/>
            <person name="Dockter R.B."/>
            <person name="Fauchery L."/>
            <person name="Guy J."/>
            <person name="Iotti M."/>
            <person name="Le Tacon F."/>
            <person name="Lindquist E.A."/>
            <person name="Lipzen A."/>
            <person name="Malagnac F."/>
            <person name="Mello A."/>
            <person name="Molinier V."/>
            <person name="Miyauchi S."/>
            <person name="Poulain J."/>
            <person name="Riccioni C."/>
            <person name="Rubini A."/>
            <person name="Sitrit Y."/>
            <person name="Splivallo R."/>
            <person name="Traeger S."/>
            <person name="Wang M."/>
            <person name="Zifcakova L."/>
            <person name="Wipf D."/>
            <person name="Zambonelli A."/>
            <person name="Paolocci F."/>
            <person name="Nowrousian M."/>
            <person name="Ottonello S."/>
            <person name="Baldrian P."/>
            <person name="Spatafora J.W."/>
            <person name="Henrissat B."/>
            <person name="Nagy L.G."/>
            <person name="Aury J.M."/>
            <person name="Wincker P."/>
            <person name="Grigoriev I.V."/>
            <person name="Bonfante P."/>
            <person name="Martin F.M."/>
        </authorList>
    </citation>
    <scope>NUCLEOTIDE SEQUENCE [LARGE SCALE GENOMIC DNA]</scope>
    <source>
        <strain evidence="2 3">RN42</strain>
    </source>
</reference>
<dbReference type="EMBL" id="ML119706">
    <property type="protein sequence ID" value="RPA78814.1"/>
    <property type="molecule type" value="Genomic_DNA"/>
</dbReference>
<dbReference type="AlphaFoldDB" id="A0A3N4IAP2"/>
<evidence type="ECO:0000256" key="1">
    <source>
        <dbReference type="SAM" id="MobiDB-lite"/>
    </source>
</evidence>
<feature type="region of interest" description="Disordered" evidence="1">
    <location>
        <begin position="202"/>
        <end position="240"/>
    </location>
</feature>
<sequence>MSDNQVHLPGEIMNLTISQLDEHGENSDGFNLLEANKEMEETYGPCLFIRHYALQHFKMKLAEQKSRPGVRFDNKPFEDIVEDRNDWKLRDMKECLPILRLPRPPGAPTSERTPREKQRLCYLARRTTREFLFNPLVFFGVERPEEIGVKVRALLTGAYPETSDGRYKALVVLIGRLFSPPPVYLKKNYFVLEEETLLNKDPTENATESITNDPTENDTEILTKDPTENPAGNVSKDPTENVTENITENLTSRLTKDQRGWLAMAGALFELLREEMKPLNKLSKEELKESSELKKDLHKHLAWFAPHTYHLAGPFPPVLVTIMSMAFGCQFIPAQMAAEVAWIKFYGAKPQAGGLEDLLLTKHVQDKTFVISELHKFANLPMIAVRIPCNQKGTLSGVLRLLFEKAEVVRETKIKGEETGADLFRELCNRILPEVNLVSYDYFYQYPQKETGVTEAFRFLLRSGHLSKHTIYITSMREPPCPFQGLFFSVGPGRYSTEQKVNPLAPRRYFNGGESELLPTILDSIDIDLSAVLAREPHCSFLHHLIVYRAPATVMKILENLRRTCTSAPGSVFNPNHIDSHNISPPLTHIMRQAAESRIFLNWAFKFRNIALSIQHVIQAGGDPSLVDLTPELAGWNVNAFMFASLDRKLEPLLRALLAGKNALTTVEQASIDKWYDDCEFWKEKSPNKSKDEILEKLGEIVKKRGHQIPNLKRYTSEDYQVPANYPKLKSVFDSEGYFDYRKELIGAFKNDKEEYIRCAKAREIASYSRPDPEADFVYEGVGDKEMHNLPDSEWEWRVSYFAPDVKWKEVGFRT</sequence>
<proteinExistence type="predicted"/>